<reference evidence="3 4" key="1">
    <citation type="submission" date="2020-07" db="EMBL/GenBank/DDBJ databases">
        <title>Comparative genomics of pyrophilous fungi reveals a link between fire events and developmental genes.</title>
        <authorList>
            <consortium name="DOE Joint Genome Institute"/>
            <person name="Steindorff A.S."/>
            <person name="Carver A."/>
            <person name="Calhoun S."/>
            <person name="Stillman K."/>
            <person name="Liu H."/>
            <person name="Lipzen A."/>
            <person name="Pangilinan J."/>
            <person name="Labutti K."/>
            <person name="Bruns T.D."/>
            <person name="Grigoriev I.V."/>
        </authorList>
    </citation>
    <scope>NUCLEOTIDE SEQUENCE [LARGE SCALE GENOMIC DNA]</scope>
    <source>
        <strain evidence="3 4">CBS 144469</strain>
    </source>
</reference>
<feature type="domain" description="F-box" evidence="2">
    <location>
        <begin position="34"/>
        <end position="79"/>
    </location>
</feature>
<dbReference type="OrthoDB" id="2884925at2759"/>
<proteinExistence type="predicted"/>
<dbReference type="SUPFAM" id="SSF52047">
    <property type="entry name" value="RNI-like"/>
    <property type="match status" value="1"/>
</dbReference>
<evidence type="ECO:0000313" key="3">
    <source>
        <dbReference type="EMBL" id="KAF6756789.1"/>
    </source>
</evidence>
<name>A0A8H6I166_9AGAR</name>
<dbReference type="Gene3D" id="3.80.10.10">
    <property type="entry name" value="Ribonuclease Inhibitor"/>
    <property type="match status" value="1"/>
</dbReference>
<dbReference type="Proteomes" id="UP000521943">
    <property type="component" value="Unassembled WGS sequence"/>
</dbReference>
<protein>
    <recommendedName>
        <fullName evidence="2">F-box domain-containing protein</fullName>
    </recommendedName>
</protein>
<dbReference type="InterPro" id="IPR036047">
    <property type="entry name" value="F-box-like_dom_sf"/>
</dbReference>
<feature type="compositionally biased region" description="Basic and acidic residues" evidence="1">
    <location>
        <begin position="15"/>
        <end position="24"/>
    </location>
</feature>
<accession>A0A8H6I166</accession>
<dbReference type="InterPro" id="IPR032675">
    <property type="entry name" value="LRR_dom_sf"/>
</dbReference>
<feature type="compositionally biased region" description="Low complexity" evidence="1">
    <location>
        <begin position="1"/>
        <end position="12"/>
    </location>
</feature>
<dbReference type="AlphaFoldDB" id="A0A8H6I166"/>
<feature type="non-terminal residue" evidence="3">
    <location>
        <position position="266"/>
    </location>
</feature>
<feature type="region of interest" description="Disordered" evidence="1">
    <location>
        <begin position="1"/>
        <end position="24"/>
    </location>
</feature>
<organism evidence="3 4">
    <name type="scientific">Ephemerocybe angulata</name>
    <dbReference type="NCBI Taxonomy" id="980116"/>
    <lineage>
        <taxon>Eukaryota</taxon>
        <taxon>Fungi</taxon>
        <taxon>Dikarya</taxon>
        <taxon>Basidiomycota</taxon>
        <taxon>Agaricomycotina</taxon>
        <taxon>Agaricomycetes</taxon>
        <taxon>Agaricomycetidae</taxon>
        <taxon>Agaricales</taxon>
        <taxon>Agaricineae</taxon>
        <taxon>Psathyrellaceae</taxon>
        <taxon>Ephemerocybe</taxon>
    </lineage>
</organism>
<dbReference type="InterPro" id="IPR001810">
    <property type="entry name" value="F-box_dom"/>
</dbReference>
<dbReference type="Pfam" id="PF12937">
    <property type="entry name" value="F-box-like"/>
    <property type="match status" value="1"/>
</dbReference>
<dbReference type="EMBL" id="JACGCI010000024">
    <property type="protein sequence ID" value="KAF6756789.1"/>
    <property type="molecule type" value="Genomic_DNA"/>
</dbReference>
<sequence>MSASNSHHASSAGLEDQKQGKRHDLEARRGSLLPDLPPEILAAIFLLIPRDVGDTSWIRVTHVCRLWREVALNYPRFWSVLNSVPPCFMEFALARSGCAPISVHTSEDTPDDILFKVLSLDQLQEVSLNLTAGGRTVLSHFTKSFPILETVEIFGDVSESWFMPKNFLSESRHLKHLLLDNWRSFTWGRLPQAAQCGTLLTLSLNVHVDAEDVLSPETFLQCMGRMPLLQILELEYALPSTQADFATSSSPFQPVVLQHLRELSLK</sequence>
<gene>
    <name evidence="3" type="ORF">DFP72DRAFT_809744</name>
</gene>
<comment type="caution">
    <text evidence="3">The sequence shown here is derived from an EMBL/GenBank/DDBJ whole genome shotgun (WGS) entry which is preliminary data.</text>
</comment>
<evidence type="ECO:0000256" key="1">
    <source>
        <dbReference type="SAM" id="MobiDB-lite"/>
    </source>
</evidence>
<dbReference type="SUPFAM" id="SSF81383">
    <property type="entry name" value="F-box domain"/>
    <property type="match status" value="1"/>
</dbReference>
<keyword evidence="4" id="KW-1185">Reference proteome</keyword>
<evidence type="ECO:0000259" key="2">
    <source>
        <dbReference type="Pfam" id="PF12937"/>
    </source>
</evidence>
<evidence type="ECO:0000313" key="4">
    <source>
        <dbReference type="Proteomes" id="UP000521943"/>
    </source>
</evidence>